<feature type="chain" id="PRO_5015717153" evidence="2">
    <location>
        <begin position="21"/>
        <end position="514"/>
    </location>
</feature>
<keyword evidence="2" id="KW-0732">Signal</keyword>
<protein>
    <submittedName>
        <fullName evidence="4">von Willebrand factor type A domain protein</fullName>
    </submittedName>
</protein>
<dbReference type="SMART" id="SM00327">
    <property type="entry name" value="VWA"/>
    <property type="match status" value="1"/>
</dbReference>
<evidence type="ECO:0000259" key="3">
    <source>
        <dbReference type="PROSITE" id="PS50234"/>
    </source>
</evidence>
<feature type="signal peptide" evidence="2">
    <location>
        <begin position="1"/>
        <end position="20"/>
    </location>
</feature>
<organism evidence="4 5">
    <name type="scientific">Enhygromyxa salina</name>
    <dbReference type="NCBI Taxonomy" id="215803"/>
    <lineage>
        <taxon>Bacteria</taxon>
        <taxon>Pseudomonadati</taxon>
        <taxon>Myxococcota</taxon>
        <taxon>Polyangia</taxon>
        <taxon>Nannocystales</taxon>
        <taxon>Nannocystaceae</taxon>
        <taxon>Enhygromyxa</taxon>
    </lineage>
</organism>
<dbReference type="PROSITE" id="PS50234">
    <property type="entry name" value="VWFA"/>
    <property type="match status" value="1"/>
</dbReference>
<dbReference type="SUPFAM" id="SSF53300">
    <property type="entry name" value="vWA-like"/>
    <property type="match status" value="1"/>
</dbReference>
<evidence type="ECO:0000256" key="1">
    <source>
        <dbReference type="SAM" id="MobiDB-lite"/>
    </source>
</evidence>
<dbReference type="Pfam" id="PF00092">
    <property type="entry name" value="VWA"/>
    <property type="match status" value="1"/>
</dbReference>
<dbReference type="InterPro" id="IPR036465">
    <property type="entry name" value="vWFA_dom_sf"/>
</dbReference>
<feature type="region of interest" description="Disordered" evidence="1">
    <location>
        <begin position="32"/>
        <end position="57"/>
    </location>
</feature>
<dbReference type="AlphaFoldDB" id="A0A2S9Y672"/>
<reference evidence="4 5" key="1">
    <citation type="submission" date="2018-03" db="EMBL/GenBank/DDBJ databases">
        <title>Draft Genome Sequences of the Obligatory Marine Myxobacteria Enhygromyxa salina SWB007.</title>
        <authorList>
            <person name="Poehlein A."/>
            <person name="Moghaddam J.A."/>
            <person name="Harms H."/>
            <person name="Alanjari M."/>
            <person name="Koenig G.M."/>
            <person name="Daniel R."/>
            <person name="Schaeberle T.F."/>
        </authorList>
    </citation>
    <scope>NUCLEOTIDE SEQUENCE [LARGE SCALE GENOMIC DNA]</scope>
    <source>
        <strain evidence="4 5">SWB007</strain>
    </source>
</reference>
<dbReference type="OrthoDB" id="9781333at2"/>
<dbReference type="Gene3D" id="3.40.50.410">
    <property type="entry name" value="von Willebrand factor, type A domain"/>
    <property type="match status" value="1"/>
</dbReference>
<name>A0A2S9Y672_9BACT</name>
<dbReference type="Proteomes" id="UP000238823">
    <property type="component" value="Unassembled WGS sequence"/>
</dbReference>
<comment type="caution">
    <text evidence="4">The sequence shown here is derived from an EMBL/GenBank/DDBJ whole genome shotgun (WGS) entry which is preliminary data.</text>
</comment>
<proteinExistence type="predicted"/>
<evidence type="ECO:0000256" key="2">
    <source>
        <dbReference type="SAM" id="SignalP"/>
    </source>
</evidence>
<evidence type="ECO:0000313" key="5">
    <source>
        <dbReference type="Proteomes" id="UP000238823"/>
    </source>
</evidence>
<feature type="domain" description="VWFA" evidence="3">
    <location>
        <begin position="117"/>
        <end position="299"/>
    </location>
</feature>
<dbReference type="PANTHER" id="PTHR10579:SF43">
    <property type="entry name" value="ZINC FINGER (C3HC4-TYPE RING FINGER) FAMILY PROTEIN"/>
    <property type="match status" value="1"/>
</dbReference>
<dbReference type="InterPro" id="IPR051266">
    <property type="entry name" value="CLCR"/>
</dbReference>
<feature type="region of interest" description="Disordered" evidence="1">
    <location>
        <begin position="486"/>
        <end position="514"/>
    </location>
</feature>
<gene>
    <name evidence="4" type="ORF">ENSA7_60950</name>
</gene>
<dbReference type="EMBL" id="PVNL01000118">
    <property type="protein sequence ID" value="PRQ00600.1"/>
    <property type="molecule type" value="Genomic_DNA"/>
</dbReference>
<evidence type="ECO:0000313" key="4">
    <source>
        <dbReference type="EMBL" id="PRQ00600.1"/>
    </source>
</evidence>
<dbReference type="InterPro" id="IPR002035">
    <property type="entry name" value="VWF_A"/>
</dbReference>
<dbReference type="PANTHER" id="PTHR10579">
    <property type="entry name" value="CALCIUM-ACTIVATED CHLORIDE CHANNEL REGULATOR"/>
    <property type="match status" value="1"/>
</dbReference>
<sequence>MRVAIVGVLAVLGMSLTSTAVWSLTAPGERAGAQASVKVERGDTPKLGDPQPDDVQPPKLVDKSTFVAGKTLMVEGRLGHGRMLADARGETFLFVDVRSELDQINQIGARSGFEPLNLAVVIDHSGSMKGQRERNAIDAAAGMIRRLRDGDTVSVVSYAEQARVVIPVTTISSASRERLIREMLDGVNDPPSGNTCISCGIDLGMRTLSGRRAGIDRMLLLSDGEANRGVQDEGGMRVVARQARNQGATISSIGVDVDYNERLMSAIAREANGRHYFSETGENLEQIFDEELDSLVTAIAKDGKLVVELAPGVRVAEVLDRSYQQVDRRVIVPMGTFAVGEEKTFLIRLEVPPSPVGERPIASVTFNYDDLSGVEPGECFGELATNMTATPAEVSPLDAIVLGRLSRSETARTLEQANALFAQGRTAEAQAAVDAHLSEINERREAAGLLTKAKEFVDPFGRDLDDEFNKQANVLDEANAGFVEAEAAPEPAAASRPGKAQVKRNAAQADAFSL</sequence>
<accession>A0A2S9Y672</accession>